<reference evidence="1 2" key="1">
    <citation type="journal article" date="2018" name="Nat. Ecol. Evol.">
        <title>Pezizomycetes genomes reveal the molecular basis of ectomycorrhizal truffle lifestyle.</title>
        <authorList>
            <person name="Murat C."/>
            <person name="Payen T."/>
            <person name="Noel B."/>
            <person name="Kuo A."/>
            <person name="Morin E."/>
            <person name="Chen J."/>
            <person name="Kohler A."/>
            <person name="Krizsan K."/>
            <person name="Balestrini R."/>
            <person name="Da Silva C."/>
            <person name="Montanini B."/>
            <person name="Hainaut M."/>
            <person name="Levati E."/>
            <person name="Barry K.W."/>
            <person name="Belfiori B."/>
            <person name="Cichocki N."/>
            <person name="Clum A."/>
            <person name="Dockter R.B."/>
            <person name="Fauchery L."/>
            <person name="Guy J."/>
            <person name="Iotti M."/>
            <person name="Le Tacon F."/>
            <person name="Lindquist E.A."/>
            <person name="Lipzen A."/>
            <person name="Malagnac F."/>
            <person name="Mello A."/>
            <person name="Molinier V."/>
            <person name="Miyauchi S."/>
            <person name="Poulain J."/>
            <person name="Riccioni C."/>
            <person name="Rubini A."/>
            <person name="Sitrit Y."/>
            <person name="Splivallo R."/>
            <person name="Traeger S."/>
            <person name="Wang M."/>
            <person name="Zifcakova L."/>
            <person name="Wipf D."/>
            <person name="Zambonelli A."/>
            <person name="Paolocci F."/>
            <person name="Nowrousian M."/>
            <person name="Ottonello S."/>
            <person name="Baldrian P."/>
            <person name="Spatafora J.W."/>
            <person name="Henrissat B."/>
            <person name="Nagy L.G."/>
            <person name="Aury J.M."/>
            <person name="Wincker P."/>
            <person name="Grigoriev I.V."/>
            <person name="Bonfante P."/>
            <person name="Martin F.M."/>
        </authorList>
    </citation>
    <scope>NUCLEOTIDE SEQUENCE [LARGE SCALE GENOMIC DNA]</scope>
    <source>
        <strain evidence="1 2">120613-1</strain>
    </source>
</reference>
<sequence length="58" mass="5928">MDTPVSRSIAFRPADVSRVSYTTVGMAATISCSKVSCETGDGHSNPLLVGKNPGSALS</sequence>
<keyword evidence="2" id="KW-1185">Reference proteome</keyword>
<dbReference type="PROSITE" id="PS51257">
    <property type="entry name" value="PROKAR_LIPOPROTEIN"/>
    <property type="match status" value="1"/>
</dbReference>
<dbReference type="Proteomes" id="UP000276215">
    <property type="component" value="Unassembled WGS sequence"/>
</dbReference>
<organism evidence="1 2">
    <name type="scientific">Choiromyces venosus 120613-1</name>
    <dbReference type="NCBI Taxonomy" id="1336337"/>
    <lineage>
        <taxon>Eukaryota</taxon>
        <taxon>Fungi</taxon>
        <taxon>Dikarya</taxon>
        <taxon>Ascomycota</taxon>
        <taxon>Pezizomycotina</taxon>
        <taxon>Pezizomycetes</taxon>
        <taxon>Pezizales</taxon>
        <taxon>Tuberaceae</taxon>
        <taxon>Choiromyces</taxon>
    </lineage>
</organism>
<dbReference type="AlphaFoldDB" id="A0A3N4JRS5"/>
<evidence type="ECO:0000313" key="1">
    <source>
        <dbReference type="EMBL" id="RPB01034.1"/>
    </source>
</evidence>
<accession>A0A3N4JRS5</accession>
<gene>
    <name evidence="1" type="ORF">L873DRAFT_1804388</name>
</gene>
<dbReference type="EMBL" id="ML120376">
    <property type="protein sequence ID" value="RPB01034.1"/>
    <property type="molecule type" value="Genomic_DNA"/>
</dbReference>
<proteinExistence type="predicted"/>
<name>A0A3N4JRS5_9PEZI</name>
<evidence type="ECO:0000313" key="2">
    <source>
        <dbReference type="Proteomes" id="UP000276215"/>
    </source>
</evidence>
<protein>
    <submittedName>
        <fullName evidence="1">Uncharacterized protein</fullName>
    </submittedName>
</protein>